<sequence length="39" mass="4418">MSKMTSTTSNAPSPQSKMCFLTQKRNRRPTILSKFGLRS</sequence>
<accession>A0A7J8S1P8</accession>
<comment type="caution">
    <text evidence="2">The sequence shown here is derived from an EMBL/GenBank/DDBJ whole genome shotgun (WGS) entry which is preliminary data.</text>
</comment>
<proteinExistence type="predicted"/>
<organism evidence="2 3">
    <name type="scientific">Gossypium davidsonii</name>
    <name type="common">Davidson's cotton</name>
    <name type="synonym">Gossypium klotzschianum subsp. davidsonii</name>
    <dbReference type="NCBI Taxonomy" id="34287"/>
    <lineage>
        <taxon>Eukaryota</taxon>
        <taxon>Viridiplantae</taxon>
        <taxon>Streptophyta</taxon>
        <taxon>Embryophyta</taxon>
        <taxon>Tracheophyta</taxon>
        <taxon>Spermatophyta</taxon>
        <taxon>Magnoliopsida</taxon>
        <taxon>eudicotyledons</taxon>
        <taxon>Gunneridae</taxon>
        <taxon>Pentapetalae</taxon>
        <taxon>rosids</taxon>
        <taxon>malvids</taxon>
        <taxon>Malvales</taxon>
        <taxon>Malvaceae</taxon>
        <taxon>Malvoideae</taxon>
        <taxon>Gossypium</taxon>
    </lineage>
</organism>
<protein>
    <submittedName>
        <fullName evidence="2">Uncharacterized protein</fullName>
    </submittedName>
</protein>
<dbReference type="AlphaFoldDB" id="A0A7J8S1P8"/>
<gene>
    <name evidence="2" type="ORF">Godav_028695</name>
</gene>
<dbReference type="EMBL" id="JABFAC010000007">
    <property type="protein sequence ID" value="MBA0619536.1"/>
    <property type="molecule type" value="Genomic_DNA"/>
</dbReference>
<reference evidence="2 3" key="1">
    <citation type="journal article" date="2019" name="Genome Biol. Evol.">
        <title>Insights into the evolution of the New World diploid cottons (Gossypium, subgenus Houzingenia) based on genome sequencing.</title>
        <authorList>
            <person name="Grover C.E."/>
            <person name="Arick M.A. 2nd"/>
            <person name="Thrash A."/>
            <person name="Conover J.L."/>
            <person name="Sanders W.S."/>
            <person name="Peterson D.G."/>
            <person name="Frelichowski J.E."/>
            <person name="Scheffler J.A."/>
            <person name="Scheffler B.E."/>
            <person name="Wendel J.F."/>
        </authorList>
    </citation>
    <scope>NUCLEOTIDE SEQUENCE [LARGE SCALE GENOMIC DNA]</scope>
    <source>
        <strain evidence="2">27</strain>
        <tissue evidence="2">Leaf</tissue>
    </source>
</reference>
<feature type="compositionally biased region" description="Polar residues" evidence="1">
    <location>
        <begin position="1"/>
        <end position="16"/>
    </location>
</feature>
<dbReference type="Proteomes" id="UP000593561">
    <property type="component" value="Unassembled WGS sequence"/>
</dbReference>
<keyword evidence="3" id="KW-1185">Reference proteome</keyword>
<feature type="region of interest" description="Disordered" evidence="1">
    <location>
        <begin position="1"/>
        <end position="39"/>
    </location>
</feature>
<evidence type="ECO:0000256" key="1">
    <source>
        <dbReference type="SAM" id="MobiDB-lite"/>
    </source>
</evidence>
<name>A0A7J8S1P8_GOSDV</name>
<evidence type="ECO:0000313" key="2">
    <source>
        <dbReference type="EMBL" id="MBA0619536.1"/>
    </source>
</evidence>
<evidence type="ECO:0000313" key="3">
    <source>
        <dbReference type="Proteomes" id="UP000593561"/>
    </source>
</evidence>